<evidence type="ECO:0000313" key="2">
    <source>
        <dbReference type="EMBL" id="EKB43281.1"/>
    </source>
</evidence>
<evidence type="ECO:0000256" key="1">
    <source>
        <dbReference type="SAM" id="MobiDB-lite"/>
    </source>
</evidence>
<dbReference type="Proteomes" id="UP000004738">
    <property type="component" value="Unassembled WGS sequence"/>
</dbReference>
<comment type="caution">
    <text evidence="2">The sequence shown here is derived from an EMBL/GenBank/DDBJ whole genome shotgun (WGS) entry which is preliminary data.</text>
</comment>
<evidence type="ECO:0000313" key="3">
    <source>
        <dbReference type="Proteomes" id="UP000004738"/>
    </source>
</evidence>
<name>K1KLI2_9BACL</name>
<keyword evidence="3" id="KW-1185">Reference proteome</keyword>
<feature type="compositionally biased region" description="Gly residues" evidence="1">
    <location>
        <begin position="42"/>
        <end position="65"/>
    </location>
</feature>
<reference evidence="2 3" key="1">
    <citation type="journal article" date="2012" name="J. Bacteriol.">
        <title>Draft Genome Sequence of Bacillus isronensis Strain B3W22, Isolated from the Upper Atmosphere.</title>
        <authorList>
            <person name="Shivaji S."/>
            <person name="Ara S."/>
            <person name="Singh S.K."/>
            <person name="Bandi S."/>
            <person name="Singh A."/>
            <person name="Pinnaka A.K."/>
        </authorList>
    </citation>
    <scope>NUCLEOTIDE SEQUENCE [LARGE SCALE GENOMIC DNA]</scope>
    <source>
        <strain evidence="2 3">B3W22</strain>
    </source>
</reference>
<sequence length="85" mass="8108">MLGLPVGQRVSAGVDVGGIDGDARVLGLVLLVEVVKTHGIEGGDSQGDGIIRRGGLGGAGPGGTTDGQECEGRGPGDGRGGSSVA</sequence>
<feature type="region of interest" description="Disordered" evidence="1">
    <location>
        <begin position="40"/>
        <end position="85"/>
    </location>
</feature>
<organism evidence="2 3">
    <name type="scientific">Solibacillus isronensis B3W22</name>
    <dbReference type="NCBI Taxonomy" id="1224748"/>
    <lineage>
        <taxon>Bacteria</taxon>
        <taxon>Bacillati</taxon>
        <taxon>Bacillota</taxon>
        <taxon>Bacilli</taxon>
        <taxon>Bacillales</taxon>
        <taxon>Caryophanaceae</taxon>
        <taxon>Solibacillus</taxon>
    </lineage>
</organism>
<gene>
    <name evidence="2" type="ORF">B857_03961</name>
</gene>
<dbReference type="PATRIC" id="fig|1224748.3.peg.3887"/>
<accession>K1KLI2</accession>
<proteinExistence type="predicted"/>
<protein>
    <submittedName>
        <fullName evidence="2">Uncharacterized protein</fullName>
    </submittedName>
</protein>
<dbReference type="AlphaFoldDB" id="K1KLI2"/>
<dbReference type="EMBL" id="AMCK01000104">
    <property type="protein sequence ID" value="EKB43281.1"/>
    <property type="molecule type" value="Genomic_DNA"/>
</dbReference>